<feature type="transmembrane region" description="Helical" evidence="12">
    <location>
        <begin position="572"/>
        <end position="589"/>
    </location>
</feature>
<evidence type="ECO:0000256" key="7">
    <source>
        <dbReference type="ARBA" id="ARBA00023010"/>
    </source>
</evidence>
<feature type="transmembrane region" description="Helical" evidence="12">
    <location>
        <begin position="703"/>
        <end position="729"/>
    </location>
</feature>
<dbReference type="SUPFAM" id="SSF82866">
    <property type="entry name" value="Multidrug efflux transporter AcrB transmembrane domain"/>
    <property type="match status" value="2"/>
</dbReference>
<dbReference type="Gene3D" id="1.20.1640.10">
    <property type="entry name" value="Multidrug efflux transporter AcrB transmembrane domain"/>
    <property type="match status" value="2"/>
</dbReference>
<evidence type="ECO:0000256" key="10">
    <source>
        <dbReference type="ARBA" id="ARBA00060856"/>
    </source>
</evidence>
<comment type="caution">
    <text evidence="12">Lacks conserved residue(s) required for the propagation of feature annotation.</text>
</comment>
<evidence type="ECO:0000259" key="16">
    <source>
        <dbReference type="Pfam" id="PF22599"/>
    </source>
</evidence>
<dbReference type="Proteomes" id="UP000053354">
    <property type="component" value="Chromosome"/>
</dbReference>
<evidence type="ECO:0000256" key="8">
    <source>
        <dbReference type="ARBA" id="ARBA00023136"/>
    </source>
</evidence>
<reference evidence="17" key="1">
    <citation type="submission" date="2016-10" db="EMBL/GenBank/DDBJ databases">
        <authorList>
            <person name="See-Too W.S."/>
        </authorList>
    </citation>
    <scope>NUCLEOTIDE SEQUENCE</scope>
    <source>
        <strain evidence="17">L10.15</strain>
    </source>
</reference>
<feature type="domain" description="Protein export membrane protein SecD/SecF C-terminal" evidence="14">
    <location>
        <begin position="553"/>
        <end position="731"/>
    </location>
</feature>
<dbReference type="PANTHER" id="PTHR30081:SF1">
    <property type="entry name" value="PROTEIN TRANSLOCASE SUBUNIT SECD"/>
    <property type="match status" value="1"/>
</dbReference>
<feature type="domain" description="Protein translocase subunit SecDF P1" evidence="15">
    <location>
        <begin position="64"/>
        <end position="120"/>
    </location>
</feature>
<dbReference type="HAMAP" id="MF_01463_B">
    <property type="entry name" value="SecD_B"/>
    <property type="match status" value="1"/>
</dbReference>
<evidence type="ECO:0000256" key="9">
    <source>
        <dbReference type="ARBA" id="ARBA00059018"/>
    </source>
</evidence>
<dbReference type="FunFam" id="1.20.1640.10:FF:000004">
    <property type="entry name" value="Protein translocase subunit SecD"/>
    <property type="match status" value="1"/>
</dbReference>
<comment type="subcellular location">
    <subcellularLocation>
        <location evidence="1 12">Cell membrane</location>
        <topology evidence="1 12">Multi-pass membrane protein</topology>
    </subcellularLocation>
</comment>
<dbReference type="Pfam" id="PF22599">
    <property type="entry name" value="SecDF_P1_head"/>
    <property type="match status" value="1"/>
</dbReference>
<keyword evidence="2 12" id="KW-0813">Transport</keyword>
<dbReference type="NCBIfam" id="TIGR01129">
    <property type="entry name" value="secD"/>
    <property type="match status" value="1"/>
</dbReference>
<sequence length="758" mass="81988">MKARGRIIAFFLLVIVLIGIIGSTSLPIAKDIKLGLDLQGGFEVLYEVTALDKGQEITEDVLTDTTDALMNRINVLGVSEPVIQIEGDDRIRVQLAGVEDQASARELLSTEANLTFRDAEDNLLLSGNDLKQGGATGTFDSNGNPIVTLELNDPGKFAEITEQVSQIPAPNNVLAIWLDFEEGVDSFAEERLKADPKFVSAPSVSQRISSPSVEISGSFSVEETQNLAGILNAGALPVSLEEIYSTSVGAQFGEQALDQTMVAAAVGIALVLIFMLVYYRLPGMVAVVTLSTYVYLILLVFEWIGGVLTLPGIAAIMLGVGMAVDANIITYERIREEMRVGKSVKESFKVGARSSFSAIVDANVTTLLAAIVLFYFGTSSVKGFATLLIISILVSFLTAVWGSRLLLGLWVHSGALDNKPGLFGLKKSVIHSADEGLEITDLSTRFDRFDFAHHRNKFFLASIILIVSGMAILGVFRLNLGIDFSSGTRVEVASEAALTKEEVQTFLDGAGFETDDIVISGDDSTIGVARFNEEFSQEEINSLKSAAKEQYGAEPNVSTVSATVGKELAKNALYALSIAALGIIIYVAFRFEWRMGVASIVALIHDAFFIVAAFSLLRLEVDITFIAAVLTIIGYSINDTIVTFDRIRENMRRLKKIDTVEQLEKVVNVSLRQTLGRSVNTVLTVLLVVIALLIFGAPSITNFSIALLIGLIAGTYSSIFIAAQLWLVLKKGELNKKGPIDIEKKEQESKWGSDEPVV</sequence>
<evidence type="ECO:0000256" key="13">
    <source>
        <dbReference type="HAMAP-Rule" id="MF_01464"/>
    </source>
</evidence>
<evidence type="ECO:0000256" key="11">
    <source>
        <dbReference type="ARBA" id="ARBA00061053"/>
    </source>
</evidence>
<gene>
    <name evidence="12" type="primary">secD</name>
    <name evidence="13" type="synonym">secF</name>
    <name evidence="17" type="ORF">I858_000815</name>
</gene>
<dbReference type="KEGG" id="pll:I858_000815"/>
<dbReference type="InterPro" id="IPR022813">
    <property type="entry name" value="SecD/SecF_arch_bac"/>
</dbReference>
<dbReference type="AlphaFoldDB" id="A0A1B1RXF8"/>
<feature type="transmembrane region" description="Helical" evidence="12">
    <location>
        <begin position="285"/>
        <end position="304"/>
    </location>
</feature>
<feature type="domain" description="SecDF P1 head subdomain" evidence="16">
    <location>
        <begin position="121"/>
        <end position="238"/>
    </location>
</feature>
<evidence type="ECO:0000259" key="15">
    <source>
        <dbReference type="Pfam" id="PF21760"/>
    </source>
</evidence>
<evidence type="ECO:0000256" key="6">
    <source>
        <dbReference type="ARBA" id="ARBA00022989"/>
    </source>
</evidence>
<dbReference type="HAMAP" id="MF_01464_B">
    <property type="entry name" value="SecF_B"/>
    <property type="match status" value="1"/>
</dbReference>
<dbReference type="InterPro" id="IPR005791">
    <property type="entry name" value="SecD"/>
</dbReference>
<comment type="similarity">
    <text evidence="10">In the C-terminal section; belongs to the SecD/SecF family. SecF subfamily.</text>
</comment>
<comment type="similarity">
    <text evidence="12">Belongs to the SecD/SecF family. SecD subfamily.</text>
</comment>
<feature type="transmembrane region" description="Helical" evidence="12">
    <location>
        <begin position="679"/>
        <end position="697"/>
    </location>
</feature>
<dbReference type="InterPro" id="IPR055344">
    <property type="entry name" value="SecD_SecF_C_bact"/>
</dbReference>
<accession>A0A1B1RXF8</accession>
<dbReference type="InterPro" id="IPR048631">
    <property type="entry name" value="SecD_1st"/>
</dbReference>
<dbReference type="GO" id="GO:0065002">
    <property type="term" value="P:intracellular protein transmembrane transport"/>
    <property type="evidence" value="ECO:0007669"/>
    <property type="project" value="UniProtKB-UniRule"/>
</dbReference>
<evidence type="ECO:0000313" key="18">
    <source>
        <dbReference type="Proteomes" id="UP000053354"/>
    </source>
</evidence>
<keyword evidence="8 12" id="KW-0472">Membrane</keyword>
<feature type="transmembrane region" description="Helical" evidence="12">
    <location>
        <begin position="261"/>
        <end position="278"/>
    </location>
</feature>
<dbReference type="GO" id="GO:0005886">
    <property type="term" value="C:plasma membrane"/>
    <property type="evidence" value="ECO:0007669"/>
    <property type="project" value="UniProtKB-SubCell"/>
</dbReference>
<feature type="transmembrane region" description="Helical" evidence="12">
    <location>
        <begin position="350"/>
        <end position="377"/>
    </location>
</feature>
<feature type="transmembrane region" description="Helical" evidence="12">
    <location>
        <begin position="310"/>
        <end position="329"/>
    </location>
</feature>
<evidence type="ECO:0000256" key="12">
    <source>
        <dbReference type="HAMAP-Rule" id="MF_01463"/>
    </source>
</evidence>
<dbReference type="STRING" id="1302659.I858_000815"/>
<dbReference type="Pfam" id="PF21760">
    <property type="entry name" value="SecD_1st"/>
    <property type="match status" value="1"/>
</dbReference>
<feature type="transmembrane region" description="Helical" evidence="12">
    <location>
        <begin position="596"/>
        <end position="617"/>
    </location>
</feature>
<dbReference type="OrthoDB" id="9805019at2"/>
<dbReference type="InterPro" id="IPR005665">
    <property type="entry name" value="SecF_bac"/>
</dbReference>
<keyword evidence="18" id="KW-1185">Reference proteome</keyword>
<dbReference type="InterPro" id="IPR048634">
    <property type="entry name" value="SecD_SecF_C"/>
</dbReference>
<dbReference type="PANTHER" id="PTHR30081">
    <property type="entry name" value="PROTEIN-EXPORT MEMBRANE PROTEIN SEC"/>
    <property type="match status" value="1"/>
</dbReference>
<dbReference type="NCBIfam" id="NF009581">
    <property type="entry name" value="PRK13024.1-1"/>
    <property type="match status" value="1"/>
</dbReference>
<evidence type="ECO:0000256" key="4">
    <source>
        <dbReference type="ARBA" id="ARBA00022692"/>
    </source>
</evidence>
<keyword evidence="6 12" id="KW-1133">Transmembrane helix</keyword>
<evidence type="ECO:0000256" key="2">
    <source>
        <dbReference type="ARBA" id="ARBA00022448"/>
    </source>
</evidence>
<comment type="function">
    <text evidence="9 12">Part of the Sec protein translocase complex. Interacts with the SecYEG preprotein conducting channel. SecDF uses the proton motive force (PMF) to complete protein translocation after the ATP-dependent function of SecA.</text>
</comment>
<evidence type="ECO:0000256" key="1">
    <source>
        <dbReference type="ARBA" id="ARBA00004651"/>
    </source>
</evidence>
<proteinExistence type="inferred from homology"/>
<keyword evidence="5 12" id="KW-0653">Protein transport</keyword>
<dbReference type="NCBIfam" id="TIGR00966">
    <property type="entry name" value="transloc_SecF"/>
    <property type="match status" value="1"/>
</dbReference>
<dbReference type="Gene3D" id="3.30.70.3220">
    <property type="match status" value="1"/>
</dbReference>
<dbReference type="RefSeq" id="WP_065524199.1">
    <property type="nucleotide sequence ID" value="NZ_CP016540.2"/>
</dbReference>
<keyword evidence="3 12" id="KW-1003">Cell membrane</keyword>
<evidence type="ECO:0000259" key="14">
    <source>
        <dbReference type="Pfam" id="PF02355"/>
    </source>
</evidence>
<dbReference type="InterPro" id="IPR054384">
    <property type="entry name" value="SecDF_P1_head"/>
</dbReference>
<dbReference type="NCBIfam" id="TIGR00916">
    <property type="entry name" value="2A0604s01"/>
    <property type="match status" value="2"/>
</dbReference>
<dbReference type="PRINTS" id="PR01755">
    <property type="entry name" value="SECFTRNLCASE"/>
</dbReference>
<dbReference type="GO" id="GO:0006605">
    <property type="term" value="P:protein targeting"/>
    <property type="evidence" value="ECO:0007669"/>
    <property type="project" value="UniProtKB-UniRule"/>
</dbReference>
<comment type="subunit">
    <text evidence="13">Forms a complex with SecD. Part of the essential Sec protein translocation apparatus which comprises SecA, SecYEG and auxiliary proteins SecDF. Other proteins may also be involved.</text>
</comment>
<name>A0A1B1RXF8_9BACL</name>
<dbReference type="Pfam" id="PF02355">
    <property type="entry name" value="SecD_SecF_C"/>
    <property type="match status" value="2"/>
</dbReference>
<feature type="transmembrane region" description="Helical" evidence="12">
    <location>
        <begin position="458"/>
        <end position="476"/>
    </location>
</feature>
<protein>
    <recommendedName>
        <fullName evidence="12 13">Multifunctional fusion protein</fullName>
    </recommendedName>
    <domain>
        <recommendedName>
            <fullName evidence="12">Protein translocase subunit SecD</fullName>
        </recommendedName>
    </domain>
    <domain>
        <recommendedName>
            <fullName evidence="13">Protein-export membrane protein SecF</fullName>
        </recommendedName>
    </domain>
</protein>
<dbReference type="InterPro" id="IPR022645">
    <property type="entry name" value="SecD/SecF_bac"/>
</dbReference>
<evidence type="ECO:0000313" key="17">
    <source>
        <dbReference type="EMBL" id="ANU25618.1"/>
    </source>
</evidence>
<comment type="similarity">
    <text evidence="11">In the N-terminal section; belongs to the SecD/SecF family. SecD subfamily.</text>
</comment>
<evidence type="ECO:0000256" key="5">
    <source>
        <dbReference type="ARBA" id="ARBA00022927"/>
    </source>
</evidence>
<feature type="transmembrane region" description="Helical" evidence="12">
    <location>
        <begin position="383"/>
        <end position="402"/>
    </location>
</feature>
<dbReference type="GO" id="GO:0015450">
    <property type="term" value="F:protein-transporting ATPase activity"/>
    <property type="evidence" value="ECO:0007669"/>
    <property type="project" value="InterPro"/>
</dbReference>
<evidence type="ECO:0000256" key="3">
    <source>
        <dbReference type="ARBA" id="ARBA00022475"/>
    </source>
</evidence>
<dbReference type="InterPro" id="IPR022646">
    <property type="entry name" value="SecD/SecF_CS"/>
</dbReference>
<dbReference type="GO" id="GO:0043952">
    <property type="term" value="P:protein transport by the Sec complex"/>
    <property type="evidence" value="ECO:0007669"/>
    <property type="project" value="UniProtKB-UniRule"/>
</dbReference>
<dbReference type="EMBL" id="CP016540">
    <property type="protein sequence ID" value="ANU25618.1"/>
    <property type="molecule type" value="Genomic_DNA"/>
</dbReference>
<feature type="domain" description="Protein export membrane protein SecD/SecF C-terminal" evidence="14">
    <location>
        <begin position="240"/>
        <end position="402"/>
    </location>
</feature>
<keyword evidence="7 12" id="KW-0811">Translocation</keyword>
<feature type="transmembrane region" description="Helical" evidence="12">
    <location>
        <begin position="623"/>
        <end position="644"/>
    </location>
</feature>
<keyword evidence="4 12" id="KW-0812">Transmembrane</keyword>
<dbReference type="Pfam" id="PF07549">
    <property type="entry name" value="Sec_GG"/>
    <property type="match status" value="1"/>
</dbReference>
<comment type="similarity">
    <text evidence="13">Belongs to the SecD/SecF family. SecF subfamily.</text>
</comment>
<dbReference type="FunFam" id="1.20.1640.10:FF:000024">
    <property type="entry name" value="Multifunctional fusion protein"/>
    <property type="match status" value="1"/>
</dbReference>
<organism evidence="17 18">
    <name type="scientific">Planococcus versutus</name>
    <dbReference type="NCBI Taxonomy" id="1302659"/>
    <lineage>
        <taxon>Bacteria</taxon>
        <taxon>Bacillati</taxon>
        <taxon>Bacillota</taxon>
        <taxon>Bacilli</taxon>
        <taxon>Bacillales</taxon>
        <taxon>Caryophanaceae</taxon>
        <taxon>Planococcus</taxon>
    </lineage>
</organism>
<comment type="subunit">
    <text evidence="12">Forms a complex with SecF. Part of the essential Sec protein translocation apparatus which comprises SecA, SecYEG and auxiliary proteins SecDF. Other proteins may also be involved.</text>
</comment>